<proteinExistence type="predicted"/>
<evidence type="ECO:0000313" key="2">
    <source>
        <dbReference type="Proteomes" id="UP000198775"/>
    </source>
</evidence>
<dbReference type="AlphaFoldDB" id="A0A1H8KXC5"/>
<name>A0A1H8KXC5_9EURY</name>
<dbReference type="OrthoDB" id="239728at2157"/>
<gene>
    <name evidence="1" type="ORF">SAMN05216388_1006219</name>
</gene>
<evidence type="ECO:0000313" key="1">
    <source>
        <dbReference type="EMBL" id="SEN97236.1"/>
    </source>
</evidence>
<accession>A0A1H8KXC5</accession>
<protein>
    <submittedName>
        <fullName evidence="1">Uncharacterized protein</fullName>
    </submittedName>
</protein>
<dbReference type="Proteomes" id="UP000198775">
    <property type="component" value="Unassembled WGS sequence"/>
</dbReference>
<dbReference type="EMBL" id="FOCX01000006">
    <property type="protein sequence ID" value="SEN97236.1"/>
    <property type="molecule type" value="Genomic_DNA"/>
</dbReference>
<reference evidence="2" key="1">
    <citation type="submission" date="2016-10" db="EMBL/GenBank/DDBJ databases">
        <authorList>
            <person name="Varghese N."/>
            <person name="Submissions S."/>
        </authorList>
    </citation>
    <scope>NUCLEOTIDE SEQUENCE [LARGE SCALE GENOMIC DNA]</scope>
    <source>
        <strain evidence="2">IBRC-M 10043</strain>
    </source>
</reference>
<dbReference type="RefSeq" id="WP_092659256.1">
    <property type="nucleotide sequence ID" value="NZ_FOCX01000006.1"/>
</dbReference>
<sequence length="103" mass="11281">MSDTDDSEFAAELETTFVEEFEADEETAAAAAEKAAAFREEFHEDLTVAELTDRLADESYDAFEHRFDYAVGNLAAAVENCTDSRQFRIAGFGDLAADPEQGA</sequence>
<organism evidence="1 2">
    <name type="scientific">Halorientalis persicus</name>
    <dbReference type="NCBI Taxonomy" id="1367881"/>
    <lineage>
        <taxon>Archaea</taxon>
        <taxon>Methanobacteriati</taxon>
        <taxon>Methanobacteriota</taxon>
        <taxon>Stenosarchaea group</taxon>
        <taxon>Halobacteria</taxon>
        <taxon>Halobacteriales</taxon>
        <taxon>Haloarculaceae</taxon>
        <taxon>Halorientalis</taxon>
    </lineage>
</organism>
<keyword evidence="2" id="KW-1185">Reference proteome</keyword>